<dbReference type="GO" id="GO:0016787">
    <property type="term" value="F:hydrolase activity"/>
    <property type="evidence" value="ECO:0007669"/>
    <property type="project" value="UniProtKB-KW"/>
</dbReference>
<dbReference type="EMBL" id="CP059066">
    <property type="protein sequence ID" value="QSQ09292.1"/>
    <property type="molecule type" value="Genomic_DNA"/>
</dbReference>
<keyword evidence="12" id="KW-1185">Reference proteome</keyword>
<evidence type="ECO:0000256" key="5">
    <source>
        <dbReference type="ARBA" id="ARBA00022801"/>
    </source>
</evidence>
<keyword evidence="3" id="KW-0309">Germination</keyword>
<dbReference type="Pfam" id="PF01471">
    <property type="entry name" value="PG_binding_1"/>
    <property type="match status" value="1"/>
</dbReference>
<dbReference type="GO" id="GO:0009847">
    <property type="term" value="P:spore germination"/>
    <property type="evidence" value="ECO:0007669"/>
    <property type="project" value="UniProtKB-UniRule"/>
</dbReference>
<dbReference type="InterPro" id="IPR011105">
    <property type="entry name" value="Cell_wall_hydrolase_SleB"/>
</dbReference>
<dbReference type="Gene3D" id="6.20.240.60">
    <property type="match status" value="1"/>
</dbReference>
<evidence type="ECO:0000256" key="6">
    <source>
        <dbReference type="ARBA" id="ARBA00022969"/>
    </source>
</evidence>
<dbReference type="AlphaFoldDB" id="A0A8A0RN35"/>
<dbReference type="GO" id="GO:0030435">
    <property type="term" value="P:sporulation resulting in formation of a cellular spore"/>
    <property type="evidence" value="ECO:0007669"/>
    <property type="project" value="UniProtKB-KW"/>
</dbReference>
<gene>
    <name evidence="11" type="primary">sleB_2</name>
    <name evidence="11" type="ORF">H0A61_01653</name>
</gene>
<comment type="similarity">
    <text evidence="1">Belongs to the SleB family.</text>
</comment>
<protein>
    <recommendedName>
        <fullName evidence="2 8">Spore cortex-lytic enzyme</fullName>
    </recommendedName>
</protein>
<name>A0A8A0RN35_9FIRM</name>
<dbReference type="GO" id="GO:0071555">
    <property type="term" value="P:cell wall organization"/>
    <property type="evidence" value="ECO:0007669"/>
    <property type="project" value="UniProtKB-KW"/>
</dbReference>
<dbReference type="InterPro" id="IPR014224">
    <property type="entry name" value="Spore_cortex_SleB"/>
</dbReference>
<keyword evidence="5" id="KW-0378">Hydrolase</keyword>
<evidence type="ECO:0000313" key="12">
    <source>
        <dbReference type="Proteomes" id="UP000662904"/>
    </source>
</evidence>
<accession>A0A8A0RN35</accession>
<keyword evidence="6" id="KW-0749">Sporulation</keyword>
<dbReference type="KEGG" id="kme:H0A61_01653"/>
<sequence length="225" mass="24896">MSRRLTCILLVVILLTSIFVTTGYASSLGSRTLKFGSRGADVAELQTRLNNLGFYVGKVDGIYGIKTQDGVIRFQKSRGLRIDGIAGPETIRALLGNYVSYRGYSSRDLELLAKLIYAEARGEPYIGQVAVGATVLNRVKSSEYPNTIPGVIFQVAYGYYQYCSVKNGQIYLTPNETARKAARDAVSGWDPSKGALTFYNPKYTTNKWVRSRPYCTTIGNHVFVK</sequence>
<dbReference type="InterPro" id="IPR036365">
    <property type="entry name" value="PGBD-like_sf"/>
</dbReference>
<dbReference type="Proteomes" id="UP000662904">
    <property type="component" value="Chromosome"/>
</dbReference>
<dbReference type="SUPFAM" id="SSF47090">
    <property type="entry name" value="PGBD-like"/>
    <property type="match status" value="1"/>
</dbReference>
<dbReference type="InterPro" id="IPR002477">
    <property type="entry name" value="Peptidoglycan-bd-like"/>
</dbReference>
<keyword evidence="4" id="KW-0732">Signal</keyword>
<proteinExistence type="inferred from homology"/>
<dbReference type="InterPro" id="IPR036366">
    <property type="entry name" value="PGBDSf"/>
</dbReference>
<evidence type="ECO:0000256" key="2">
    <source>
        <dbReference type="ARBA" id="ARBA00018364"/>
    </source>
</evidence>
<evidence type="ECO:0000256" key="3">
    <source>
        <dbReference type="ARBA" id="ARBA00022544"/>
    </source>
</evidence>
<feature type="domain" description="Peptidoglycan binding-like" evidence="9">
    <location>
        <begin position="38"/>
        <end position="94"/>
    </location>
</feature>
<dbReference type="RefSeq" id="WP_206706652.1">
    <property type="nucleotide sequence ID" value="NZ_CP059066.1"/>
</dbReference>
<dbReference type="Pfam" id="PF07486">
    <property type="entry name" value="Hydrolase_2"/>
    <property type="match status" value="1"/>
</dbReference>
<evidence type="ECO:0000256" key="4">
    <source>
        <dbReference type="ARBA" id="ARBA00022729"/>
    </source>
</evidence>
<evidence type="ECO:0000313" key="11">
    <source>
        <dbReference type="EMBL" id="QSQ09292.1"/>
    </source>
</evidence>
<dbReference type="Gene3D" id="1.10.101.10">
    <property type="entry name" value="PGBD-like superfamily/PGBD"/>
    <property type="match status" value="1"/>
</dbReference>
<feature type="domain" description="Cell wall hydrolase SleB" evidence="10">
    <location>
        <begin position="122"/>
        <end position="224"/>
    </location>
</feature>
<dbReference type="Gene3D" id="1.10.10.2520">
    <property type="entry name" value="Cell wall hydrolase SleB, domain 1"/>
    <property type="match status" value="1"/>
</dbReference>
<keyword evidence="7" id="KW-0961">Cell wall biogenesis/degradation</keyword>
<evidence type="ECO:0000259" key="9">
    <source>
        <dbReference type="Pfam" id="PF01471"/>
    </source>
</evidence>
<evidence type="ECO:0000256" key="1">
    <source>
        <dbReference type="ARBA" id="ARBA00007010"/>
    </source>
</evidence>
<reference evidence="11" key="1">
    <citation type="submission" date="2020-07" db="EMBL/GenBank/DDBJ databases">
        <title>Koleobacter methoxysyntrophicus gen. nov., sp. nov., a novel anaerobic bacterium isolated from deep subsurface oil field and proposal of Koleobacterales ord. nov. in the phylum Firmicutes.</title>
        <authorList>
            <person name="Sakamoto S."/>
            <person name="Tamaki H."/>
        </authorList>
    </citation>
    <scope>NUCLEOTIDE SEQUENCE</scope>
    <source>
        <strain evidence="11">NRmbB1</strain>
    </source>
</reference>
<evidence type="ECO:0000256" key="8">
    <source>
        <dbReference type="NCBIfam" id="TIGR02869"/>
    </source>
</evidence>
<dbReference type="NCBIfam" id="TIGR02869">
    <property type="entry name" value="spore_SleB"/>
    <property type="match status" value="1"/>
</dbReference>
<dbReference type="InterPro" id="IPR042047">
    <property type="entry name" value="SleB_dom1"/>
</dbReference>
<evidence type="ECO:0000256" key="7">
    <source>
        <dbReference type="ARBA" id="ARBA00023316"/>
    </source>
</evidence>
<organism evidence="11 12">
    <name type="scientific">Koleobacter methoxysyntrophicus</name>
    <dbReference type="NCBI Taxonomy" id="2751313"/>
    <lineage>
        <taxon>Bacteria</taxon>
        <taxon>Bacillati</taxon>
        <taxon>Bacillota</taxon>
        <taxon>Clostridia</taxon>
        <taxon>Koleobacterales</taxon>
        <taxon>Koleobacteraceae</taxon>
        <taxon>Koleobacter</taxon>
    </lineage>
</organism>
<evidence type="ECO:0000259" key="10">
    <source>
        <dbReference type="Pfam" id="PF07486"/>
    </source>
</evidence>